<accession>A0ABY4YQA4</accession>
<reference evidence="1" key="1">
    <citation type="submission" date="2022-06" db="EMBL/GenBank/DDBJ databases">
        <title>Ornithinimicrobium HY1793.</title>
        <authorList>
            <person name="Huang Y."/>
        </authorList>
    </citation>
    <scope>NUCLEOTIDE SEQUENCE</scope>
    <source>
        <strain evidence="1">HY1793</strain>
    </source>
</reference>
<evidence type="ECO:0000313" key="2">
    <source>
        <dbReference type="Proteomes" id="UP001056455"/>
    </source>
</evidence>
<dbReference type="RefSeq" id="WP_252591341.1">
    <property type="nucleotide sequence ID" value="NZ_CP099489.1"/>
</dbReference>
<sequence>MPVAPITGTVEDPIAQGSARDLILAIESIEWELPGATQPLAGGQEIQVRFYDGWVEQDGERLPRVYTGQVRPEPDGRYLMVVAEPADDSPDGFTVLAGSVELVEESSVASDEPEFDRQSPQQVGETLAALKPDAETAGEDLQDRIIRVLDIYGN</sequence>
<organism evidence="1 2">
    <name type="scientific">Ornithinimicrobium faecis</name>
    <dbReference type="NCBI Taxonomy" id="2934158"/>
    <lineage>
        <taxon>Bacteria</taxon>
        <taxon>Bacillati</taxon>
        <taxon>Actinomycetota</taxon>
        <taxon>Actinomycetes</taxon>
        <taxon>Micrococcales</taxon>
        <taxon>Ornithinimicrobiaceae</taxon>
        <taxon>Ornithinimicrobium</taxon>
    </lineage>
</organism>
<gene>
    <name evidence="1" type="ORF">NF556_12955</name>
</gene>
<keyword evidence="2" id="KW-1185">Reference proteome</keyword>
<name>A0ABY4YQA4_9MICO</name>
<proteinExistence type="predicted"/>
<protein>
    <submittedName>
        <fullName evidence="1">Uncharacterized protein</fullName>
    </submittedName>
</protein>
<dbReference type="Proteomes" id="UP001056455">
    <property type="component" value="Chromosome"/>
</dbReference>
<evidence type="ECO:0000313" key="1">
    <source>
        <dbReference type="EMBL" id="USQ78543.1"/>
    </source>
</evidence>
<dbReference type="EMBL" id="CP099489">
    <property type="protein sequence ID" value="USQ78543.1"/>
    <property type="molecule type" value="Genomic_DNA"/>
</dbReference>